<feature type="region of interest" description="Disordered" evidence="1">
    <location>
        <begin position="1"/>
        <end position="80"/>
    </location>
</feature>
<feature type="compositionally biased region" description="Acidic residues" evidence="1">
    <location>
        <begin position="433"/>
        <end position="446"/>
    </location>
</feature>
<feature type="compositionally biased region" description="Polar residues" evidence="1">
    <location>
        <begin position="511"/>
        <end position="522"/>
    </location>
</feature>
<accession>A0AB34FYY2</accession>
<dbReference type="InterPro" id="IPR001005">
    <property type="entry name" value="SANT/Myb"/>
</dbReference>
<sequence>MNTRRTTRRQTAATSATTRGSGSSTRPRGVGLTKDPIPRFGAPNKAGSDLSISARGGGSESDEEEEEEADADAPAEQERNLGIESAVGELVVTEAVEVEAAESLNGKQDEELDDMEAKQLMIDLIPALKTSADDFMMRLKEGDNPRKVSKQLMRTKRQQFYLNRENYQTSEITTPFVDWPEPMEEEDAARVGNTLVRTNLVSAMDNVHRIQTGDRSGAHSFLRALNATYPRGFFGRSIDSGLALRIRTAYFVDHLSQQSKRVRPAEFIASVFCKETGSTDFGYVLQNGPYKPLGGEDARKEAEMCSQRAQELLSIMSRDRKNQGVDVLKRRYPVGGLIANLERWALGEYGMLDDAEPQEDIFVDAEQGRRESGATSDTGTQVIRRPPNTEQSLFDGPGSLEALHAAPPSNQEQARASAARNGSARKRPAVADRDDEDYEEEDDPFETDTRSPKPGKRRRRLTPQRQQPRAPARGPLPSSSAPAPTAATEAVPSTILPSSGIDMGAVRHRGSVTSTQARLQQRQPKHGTRTAWSANDTDLLIRLIAKHRAAWASIDKDPTALWDAPGRGQQGCRDKARNLKVDFLLADMPLPPGFDLVALSKKEIARVSAAGRNPDRLEGDLDADGNPTNTLLDGVQDEGIY</sequence>
<feature type="region of interest" description="Disordered" evidence="1">
    <location>
        <begin position="610"/>
        <end position="641"/>
    </location>
</feature>
<feature type="domain" description="Myb-like" evidence="2">
    <location>
        <begin position="529"/>
        <end position="580"/>
    </location>
</feature>
<dbReference type="Proteomes" id="UP001163105">
    <property type="component" value="Unassembled WGS sequence"/>
</dbReference>
<protein>
    <submittedName>
        <fullName evidence="3">Myb-like DNA-binding domain-containing protein</fullName>
    </submittedName>
</protein>
<proteinExistence type="predicted"/>
<organism evidence="3 4">
    <name type="scientific">Purpureocillium lavendulum</name>
    <dbReference type="NCBI Taxonomy" id="1247861"/>
    <lineage>
        <taxon>Eukaryota</taxon>
        <taxon>Fungi</taxon>
        <taxon>Dikarya</taxon>
        <taxon>Ascomycota</taxon>
        <taxon>Pezizomycotina</taxon>
        <taxon>Sordariomycetes</taxon>
        <taxon>Hypocreomycetidae</taxon>
        <taxon>Hypocreales</taxon>
        <taxon>Ophiocordycipitaceae</taxon>
        <taxon>Purpureocillium</taxon>
    </lineage>
</organism>
<evidence type="ECO:0000313" key="3">
    <source>
        <dbReference type="EMBL" id="KAJ6444003.1"/>
    </source>
</evidence>
<feature type="region of interest" description="Disordered" evidence="1">
    <location>
        <begin position="364"/>
        <end position="490"/>
    </location>
</feature>
<dbReference type="Gene3D" id="1.10.10.60">
    <property type="entry name" value="Homeodomain-like"/>
    <property type="match status" value="1"/>
</dbReference>
<name>A0AB34FYY2_9HYPO</name>
<evidence type="ECO:0000259" key="2">
    <source>
        <dbReference type="PROSITE" id="PS50090"/>
    </source>
</evidence>
<comment type="caution">
    <text evidence="3">The sequence shown here is derived from an EMBL/GenBank/DDBJ whole genome shotgun (WGS) entry which is preliminary data.</text>
</comment>
<evidence type="ECO:0000313" key="4">
    <source>
        <dbReference type="Proteomes" id="UP001163105"/>
    </source>
</evidence>
<gene>
    <name evidence="3" type="ORF">O9K51_02397</name>
</gene>
<keyword evidence="4" id="KW-1185">Reference proteome</keyword>
<dbReference type="AlphaFoldDB" id="A0AB34FYY2"/>
<dbReference type="PROSITE" id="PS50090">
    <property type="entry name" value="MYB_LIKE"/>
    <property type="match status" value="1"/>
</dbReference>
<dbReference type="GO" id="GO:0003677">
    <property type="term" value="F:DNA binding"/>
    <property type="evidence" value="ECO:0007669"/>
    <property type="project" value="UniProtKB-KW"/>
</dbReference>
<feature type="compositionally biased region" description="Low complexity" evidence="1">
    <location>
        <begin position="463"/>
        <end position="490"/>
    </location>
</feature>
<feature type="compositionally biased region" description="Acidic residues" evidence="1">
    <location>
        <begin position="60"/>
        <end position="75"/>
    </location>
</feature>
<feature type="compositionally biased region" description="Basic residues" evidence="1">
    <location>
        <begin position="453"/>
        <end position="462"/>
    </location>
</feature>
<keyword evidence="3" id="KW-0238">DNA-binding</keyword>
<feature type="compositionally biased region" description="Low complexity" evidence="1">
    <location>
        <begin position="9"/>
        <end position="29"/>
    </location>
</feature>
<reference evidence="3" key="1">
    <citation type="submission" date="2023-01" db="EMBL/GenBank/DDBJ databases">
        <title>The growth and conidiation of Purpureocillium lavendulum are regulated by nitrogen source and histone H3K14 acetylation.</title>
        <authorList>
            <person name="Tang P."/>
            <person name="Han J."/>
            <person name="Zhang C."/>
            <person name="Tang P."/>
            <person name="Qi F."/>
            <person name="Zhang K."/>
            <person name="Liang L."/>
        </authorList>
    </citation>
    <scope>NUCLEOTIDE SEQUENCE</scope>
    <source>
        <strain evidence="3">YMF1.00683</strain>
    </source>
</reference>
<feature type="region of interest" description="Disordered" evidence="1">
    <location>
        <begin position="509"/>
        <end position="530"/>
    </location>
</feature>
<dbReference type="EMBL" id="JAQHRD010000002">
    <property type="protein sequence ID" value="KAJ6444003.1"/>
    <property type="molecule type" value="Genomic_DNA"/>
</dbReference>
<evidence type="ECO:0000256" key="1">
    <source>
        <dbReference type="SAM" id="MobiDB-lite"/>
    </source>
</evidence>